<evidence type="ECO:0000256" key="1">
    <source>
        <dbReference type="ARBA" id="ARBA00000677"/>
    </source>
</evidence>
<dbReference type="InterPro" id="IPR036286">
    <property type="entry name" value="LexA/Signal_pep-like_sf"/>
</dbReference>
<dbReference type="NCBIfam" id="TIGR02227">
    <property type="entry name" value="sigpep_I_bact"/>
    <property type="match status" value="1"/>
</dbReference>
<keyword evidence="7" id="KW-0645">Protease</keyword>
<evidence type="ECO:0000256" key="3">
    <source>
        <dbReference type="ARBA" id="ARBA00009370"/>
    </source>
</evidence>
<feature type="region of interest" description="Disordered" evidence="8">
    <location>
        <begin position="245"/>
        <end position="317"/>
    </location>
</feature>
<dbReference type="EC" id="3.4.21.89" evidence="4 7"/>
<keyword evidence="11" id="KW-1185">Reference proteome</keyword>
<comment type="subcellular location">
    <subcellularLocation>
        <location evidence="2">Cell membrane</location>
        <topology evidence="2">Single-pass type II membrane protein</topology>
    </subcellularLocation>
    <subcellularLocation>
        <location evidence="7">Membrane</location>
        <topology evidence="7">Single-pass type II membrane protein</topology>
    </subcellularLocation>
</comment>
<gene>
    <name evidence="10" type="ORF">HMPREF0045_00205</name>
</gene>
<dbReference type="SUPFAM" id="SSF51306">
    <property type="entry name" value="LexA/Signal peptidase"/>
    <property type="match status" value="1"/>
</dbReference>
<proteinExistence type="inferred from homology"/>
<dbReference type="GO" id="GO:0005886">
    <property type="term" value="C:plasma membrane"/>
    <property type="evidence" value="ECO:0007669"/>
    <property type="project" value="UniProtKB-SubCell"/>
</dbReference>
<feature type="transmembrane region" description="Helical" evidence="7">
    <location>
        <begin position="39"/>
        <end position="60"/>
    </location>
</feature>
<evidence type="ECO:0000313" key="11">
    <source>
        <dbReference type="Proteomes" id="UP000003822"/>
    </source>
</evidence>
<dbReference type="PANTHER" id="PTHR43390:SF1">
    <property type="entry name" value="CHLOROPLAST PROCESSING PEPTIDASE"/>
    <property type="match status" value="1"/>
</dbReference>
<evidence type="ECO:0000256" key="5">
    <source>
        <dbReference type="ARBA" id="ARBA00022801"/>
    </source>
</evidence>
<accession>G9PCS6</accession>
<dbReference type="InterPro" id="IPR019758">
    <property type="entry name" value="Pept_S26A_signal_pept_1_CS"/>
</dbReference>
<dbReference type="Gene3D" id="2.10.109.10">
    <property type="entry name" value="Umud Fragment, subunit A"/>
    <property type="match status" value="1"/>
</dbReference>
<organism evidence="10 11">
    <name type="scientific">Actinomyces graevenitzii C83</name>
    <dbReference type="NCBI Taxonomy" id="435830"/>
    <lineage>
        <taxon>Bacteria</taxon>
        <taxon>Bacillati</taxon>
        <taxon>Actinomycetota</taxon>
        <taxon>Actinomycetes</taxon>
        <taxon>Actinomycetales</taxon>
        <taxon>Actinomycetaceae</taxon>
        <taxon>Actinomyces</taxon>
    </lineage>
</organism>
<dbReference type="eggNOG" id="COG0681">
    <property type="taxonomic scope" value="Bacteria"/>
</dbReference>
<dbReference type="CDD" id="cd06530">
    <property type="entry name" value="S26_SPase_I"/>
    <property type="match status" value="1"/>
</dbReference>
<dbReference type="InterPro" id="IPR019533">
    <property type="entry name" value="Peptidase_S26"/>
</dbReference>
<keyword evidence="7" id="KW-1133">Transmembrane helix</keyword>
<dbReference type="Pfam" id="PF10502">
    <property type="entry name" value="Peptidase_S26"/>
    <property type="match status" value="1"/>
</dbReference>
<sequence length="317" mass="34308">MANSETDFDRDVMDSPQSETVAPKRHSDKAPRQGFIRRNISSVIVMVVIIAVVALIKTFIVQNFSIPSASMERTLMTGDRIIVSVWDREDVKRGDVVVFEDPDNWLPQLQRSGVKGAAVTALEYVHLLPKNSGKHLIKRIIGVPGDHIVADGSGPMTINGVKVNETYLAKGVHSSDMAFDITVPAGYVWVMGDNRNNSADSRMHQSDAHHGLVPIKNIVGKTRMVVWPLSHWSSVDSKGVFNTVPSAKSTPTSLPNSTLNPISTNRVPKDPAPYTPSPTDIESTEPDQGHQGESSDGSQGSDSSGSDSSQSEEDSGQ</sequence>
<dbReference type="Proteomes" id="UP000003822">
    <property type="component" value="Unassembled WGS sequence"/>
</dbReference>
<dbReference type="HOGENOM" id="CLU_028723_0_3_11"/>
<dbReference type="PATRIC" id="fig|435830.3.peg.195"/>
<dbReference type="EMBL" id="ACRN01000001">
    <property type="protein sequence ID" value="EHM89540.1"/>
    <property type="molecule type" value="Genomic_DNA"/>
</dbReference>
<dbReference type="RefSeq" id="WP_005984673.1">
    <property type="nucleotide sequence ID" value="NZ_JH470338.1"/>
</dbReference>
<feature type="active site" evidence="6">
    <location>
        <position position="138"/>
    </location>
</feature>
<protein>
    <recommendedName>
        <fullName evidence="4 7">Signal peptidase I</fullName>
        <ecNumber evidence="4 7">3.4.21.89</ecNumber>
    </recommendedName>
</protein>
<name>G9PCS6_9ACTO</name>
<dbReference type="GO" id="GO:0004252">
    <property type="term" value="F:serine-type endopeptidase activity"/>
    <property type="evidence" value="ECO:0007669"/>
    <property type="project" value="InterPro"/>
</dbReference>
<evidence type="ECO:0000256" key="6">
    <source>
        <dbReference type="PIRSR" id="PIRSR600223-1"/>
    </source>
</evidence>
<keyword evidence="7" id="KW-0812">Transmembrane</keyword>
<keyword evidence="5 7" id="KW-0378">Hydrolase</keyword>
<dbReference type="GO" id="GO:0006465">
    <property type="term" value="P:signal peptide processing"/>
    <property type="evidence" value="ECO:0007669"/>
    <property type="project" value="InterPro"/>
</dbReference>
<dbReference type="PRINTS" id="PR00727">
    <property type="entry name" value="LEADERPTASE"/>
</dbReference>
<dbReference type="InterPro" id="IPR000223">
    <property type="entry name" value="Pept_S26A_signal_pept_1"/>
</dbReference>
<comment type="similarity">
    <text evidence="3 7">Belongs to the peptidase S26 family.</text>
</comment>
<feature type="domain" description="Peptidase S26" evidence="9">
    <location>
        <begin position="43"/>
        <end position="227"/>
    </location>
</feature>
<dbReference type="OrthoDB" id="9815782at2"/>
<dbReference type="MEROPS" id="S26.025"/>
<dbReference type="STRING" id="435830.HMPREF0045_00205"/>
<evidence type="ECO:0000256" key="4">
    <source>
        <dbReference type="ARBA" id="ARBA00013208"/>
    </source>
</evidence>
<dbReference type="GO" id="GO:0009003">
    <property type="term" value="F:signal peptidase activity"/>
    <property type="evidence" value="ECO:0007669"/>
    <property type="project" value="UniProtKB-EC"/>
</dbReference>
<feature type="compositionally biased region" description="Polar residues" evidence="8">
    <location>
        <begin position="245"/>
        <end position="266"/>
    </location>
</feature>
<feature type="compositionally biased region" description="Low complexity" evidence="8">
    <location>
        <begin position="289"/>
        <end position="309"/>
    </location>
</feature>
<comment type="catalytic activity">
    <reaction evidence="1 7">
        <text>Cleavage of hydrophobic, N-terminal signal or leader sequences from secreted and periplasmic proteins.</text>
        <dbReference type="EC" id="3.4.21.89"/>
    </reaction>
</comment>
<keyword evidence="7" id="KW-0472">Membrane</keyword>
<dbReference type="PANTHER" id="PTHR43390">
    <property type="entry name" value="SIGNAL PEPTIDASE I"/>
    <property type="match status" value="1"/>
</dbReference>
<evidence type="ECO:0000259" key="9">
    <source>
        <dbReference type="Pfam" id="PF10502"/>
    </source>
</evidence>
<comment type="caution">
    <text evidence="10">The sequence shown here is derived from an EMBL/GenBank/DDBJ whole genome shotgun (WGS) entry which is preliminary data.</text>
</comment>
<feature type="active site" evidence="6">
    <location>
        <position position="70"/>
    </location>
</feature>
<evidence type="ECO:0000256" key="2">
    <source>
        <dbReference type="ARBA" id="ARBA00004401"/>
    </source>
</evidence>
<evidence type="ECO:0000313" key="10">
    <source>
        <dbReference type="EMBL" id="EHM89540.1"/>
    </source>
</evidence>
<dbReference type="AlphaFoldDB" id="G9PCS6"/>
<feature type="region of interest" description="Disordered" evidence="8">
    <location>
        <begin position="1"/>
        <end position="30"/>
    </location>
</feature>
<dbReference type="PROSITE" id="PS00761">
    <property type="entry name" value="SPASE_I_3"/>
    <property type="match status" value="1"/>
</dbReference>
<reference evidence="10 11" key="1">
    <citation type="submission" date="2011-10" db="EMBL/GenBank/DDBJ databases">
        <title>The Genome Sequence of Actinomyces graevenitzii C83.</title>
        <authorList>
            <consortium name="The Broad Institute Genome Sequencing Platform"/>
            <consortium name="The Broad Institute Genome Sequencing Center for Infectious Disease"/>
            <person name="Earl A."/>
            <person name="Ward D."/>
            <person name="Feldgarden M."/>
            <person name="Gevers D."/>
            <person name="Sibley C.D."/>
            <person name="Field T.R."/>
            <person name="Grinwis M."/>
            <person name="Eshaghurshan C.S."/>
            <person name="Surette M.G."/>
            <person name="Young S.K."/>
            <person name="Zeng Q."/>
            <person name="Gargeya S."/>
            <person name="Fitzgerald M."/>
            <person name="Haas B."/>
            <person name="Abouelleil A."/>
            <person name="Alvarado L."/>
            <person name="Arachchi H.M."/>
            <person name="Berlin A."/>
            <person name="Brown A."/>
            <person name="Chapman S.B."/>
            <person name="Chen Z."/>
            <person name="Dunbar C."/>
            <person name="Freedman E."/>
            <person name="Gearin G."/>
            <person name="Goldberg J."/>
            <person name="Griggs A."/>
            <person name="Gujja S."/>
            <person name="Heiman D."/>
            <person name="Howarth C."/>
            <person name="Larson L."/>
            <person name="Lui A."/>
            <person name="MacDonald P.J.P."/>
            <person name="Montmayeur A."/>
            <person name="Murphy C."/>
            <person name="Neiman D."/>
            <person name="Pearson M."/>
            <person name="Priest M."/>
            <person name="Roberts A."/>
            <person name="Saif S."/>
            <person name="Shea T."/>
            <person name="Shenoy N."/>
            <person name="Sisk P."/>
            <person name="Stolte C."/>
            <person name="Sykes S."/>
            <person name="Wortman J."/>
            <person name="Nusbaum C."/>
            <person name="Birren B."/>
        </authorList>
    </citation>
    <scope>NUCLEOTIDE SEQUENCE [LARGE SCALE GENOMIC DNA]</scope>
    <source>
        <strain evidence="10 11">C83</strain>
    </source>
</reference>
<evidence type="ECO:0000256" key="7">
    <source>
        <dbReference type="RuleBase" id="RU362042"/>
    </source>
</evidence>
<evidence type="ECO:0000256" key="8">
    <source>
        <dbReference type="SAM" id="MobiDB-lite"/>
    </source>
</evidence>